<feature type="non-terminal residue" evidence="3">
    <location>
        <position position="1"/>
    </location>
</feature>
<protein>
    <submittedName>
        <fullName evidence="3">Polyprotein 1</fullName>
    </submittedName>
</protein>
<dbReference type="GO" id="GO:0003724">
    <property type="term" value="F:RNA helicase activity"/>
    <property type="evidence" value="ECO:0007669"/>
    <property type="project" value="InterPro"/>
</dbReference>
<proteinExistence type="predicted"/>
<evidence type="ECO:0000313" key="3">
    <source>
        <dbReference type="EMBL" id="AEX30902.1"/>
    </source>
</evidence>
<reference evidence="3" key="1">
    <citation type="submission" date="2011-08" db="EMBL/GenBank/DDBJ databases">
        <title>Detection of Members of the Secoviridae in the Tallgrass Prairie Preserve, Osage County, Oklahoma USA.</title>
        <authorList>
            <person name="Thapa V."/>
            <person name="Melcher U."/>
            <person name="Wiley G.B."/>
            <person name="Doust A."/>
            <person name="Roe B.A."/>
            <person name="Palmer M.W."/>
            <person name="Roewe K."/>
            <person name="Shen G."/>
            <person name="Roossinck M.J."/>
        </authorList>
    </citation>
    <scope>NUCLEOTIDE SEQUENCE</scope>
</reference>
<dbReference type="InterPro" id="IPR000605">
    <property type="entry name" value="Helicase_SF3_ssDNA/RNA_vir"/>
</dbReference>
<dbReference type="Pfam" id="PF00910">
    <property type="entry name" value="RNA_helicase"/>
    <property type="match status" value="1"/>
</dbReference>
<keyword evidence="1" id="KW-0472">Membrane</keyword>
<keyword evidence="1" id="KW-0812">Transmembrane</keyword>
<evidence type="ECO:0000256" key="1">
    <source>
        <dbReference type="SAM" id="Phobius"/>
    </source>
</evidence>
<feature type="domain" description="SF3 helicase" evidence="2">
    <location>
        <begin position="276"/>
        <end position="448"/>
    </location>
</feature>
<dbReference type="InterPro" id="IPR014759">
    <property type="entry name" value="Helicase_SF3_ssRNA_vir"/>
</dbReference>
<keyword evidence="1" id="KW-1133">Transmembrane helix</keyword>
<dbReference type="EMBL" id="JN661234">
    <property type="protein sequence ID" value="AEX30902.1"/>
    <property type="molecule type" value="Genomic_RNA"/>
</dbReference>
<feature type="transmembrane region" description="Helical" evidence="1">
    <location>
        <begin position="78"/>
        <end position="98"/>
    </location>
</feature>
<feature type="transmembrane region" description="Helical" evidence="1">
    <location>
        <begin position="46"/>
        <end position="66"/>
    </location>
</feature>
<dbReference type="PROSITE" id="PS51218">
    <property type="entry name" value="SF3_HELICASE_2"/>
    <property type="match status" value="1"/>
</dbReference>
<evidence type="ECO:0000259" key="2">
    <source>
        <dbReference type="PROSITE" id="PS51218"/>
    </source>
</evidence>
<sequence>ECLGECAQHLLPFSSVVESIWTKMEVWVEEIFKQVDFLREILFESIVWMFGYITTALVLEMFYKFLKYVGVVNLEMSPGLLFLNIVVVAHGLKSAFVVCSEHVQTLKNVTVSLFKKFLGIFTVTERGFEAQALPVLGLAGDIVATVAETISSLNSKALIDFGRLANSMNQIKGGIKATNDMLSYIFESLGSFLNEFFGVDTMLFSDISVILRRDLQTWFQEVDNITLSSFTLDLGSRPILEEIGHVRETGRKILEDIKNVKLPGSNELTIRVSACLRKLDEIYYRAVMCGPKVIRRKEPFFLYIYGAPGVGKSTARGKILEDVLDYYGMSMDETYTRNPCDPYWTNYRRQFAVSFDDFGSTAPPSGAISSAAEIINLVSCDNYPLNMASLEEKGMYFDSRFIIASSNAYGPSERDGLIEPEAFLRRRNIVAEVKLNPEKAFDPEDPTANQLYSLISNKHMHQRVEGFQNMEYKDFICKVLTEFDLQQEKEEKLCSKKNAIPGAELVDMSQKFLLYESSKLVFYPFEFLKTLNIPSGWVLLGAVDGTAYIINTDETEIKKLDCDKK</sequence>
<name>H2DZU7_9VIRU</name>
<organism evidence="3">
    <name type="scientific">uncultured virus</name>
    <dbReference type="NCBI Taxonomy" id="340016"/>
    <lineage>
        <taxon>Viruses</taxon>
        <taxon>environmental samples</taxon>
    </lineage>
</organism>
<dbReference type="GO" id="GO:0003723">
    <property type="term" value="F:RNA binding"/>
    <property type="evidence" value="ECO:0007669"/>
    <property type="project" value="InterPro"/>
</dbReference>
<feature type="non-terminal residue" evidence="3">
    <location>
        <position position="565"/>
    </location>
</feature>
<accession>H2DZU7</accession>